<dbReference type="STRING" id="688.A6E04_19770"/>
<dbReference type="RefSeq" id="WP_023603961.1">
    <property type="nucleotide sequence ID" value="NZ_CAWMPN010000031.1"/>
</dbReference>
<dbReference type="EMBL" id="MAJU01000031">
    <property type="protein sequence ID" value="OCH17092.1"/>
    <property type="molecule type" value="Genomic_DNA"/>
</dbReference>
<dbReference type="PANTHER" id="PTHR33121">
    <property type="entry name" value="CYCLIC DI-GMP PHOSPHODIESTERASE PDEF"/>
    <property type="match status" value="1"/>
</dbReference>
<dbReference type="SUPFAM" id="SSF141868">
    <property type="entry name" value="EAL domain-like"/>
    <property type="match status" value="1"/>
</dbReference>
<accession>A0A1B9NTR1</accession>
<comment type="caution">
    <text evidence="2">The sequence shown here is derived from an EMBL/GenBank/DDBJ whole genome shotgun (WGS) entry which is preliminary data.</text>
</comment>
<evidence type="ECO:0000259" key="1">
    <source>
        <dbReference type="PROSITE" id="PS50883"/>
    </source>
</evidence>
<dbReference type="InterPro" id="IPR001633">
    <property type="entry name" value="EAL_dom"/>
</dbReference>
<feature type="domain" description="EAL" evidence="1">
    <location>
        <begin position="14"/>
        <end position="266"/>
    </location>
</feature>
<dbReference type="SMART" id="SM00052">
    <property type="entry name" value="EAL"/>
    <property type="match status" value="1"/>
</dbReference>
<dbReference type="InterPro" id="IPR035919">
    <property type="entry name" value="EAL_sf"/>
</dbReference>
<evidence type="ECO:0000313" key="2">
    <source>
        <dbReference type="EMBL" id="OCH17092.1"/>
    </source>
</evidence>
<gene>
    <name evidence="2" type="ORF">A6E04_19770</name>
</gene>
<evidence type="ECO:0000313" key="3">
    <source>
        <dbReference type="Proteomes" id="UP000093523"/>
    </source>
</evidence>
<dbReference type="Proteomes" id="UP000093523">
    <property type="component" value="Unassembled WGS sequence"/>
</dbReference>
<organism evidence="2 3">
    <name type="scientific">Aliivibrio logei</name>
    <name type="common">Vibrio logei</name>
    <dbReference type="NCBI Taxonomy" id="688"/>
    <lineage>
        <taxon>Bacteria</taxon>
        <taxon>Pseudomonadati</taxon>
        <taxon>Pseudomonadota</taxon>
        <taxon>Gammaproteobacteria</taxon>
        <taxon>Vibrionales</taxon>
        <taxon>Vibrionaceae</taxon>
        <taxon>Aliivibrio</taxon>
    </lineage>
</organism>
<dbReference type="CDD" id="cd01948">
    <property type="entry name" value="EAL"/>
    <property type="match status" value="1"/>
</dbReference>
<protein>
    <submittedName>
        <fullName evidence="2">Diguanylate phosphodiesterase</fullName>
    </submittedName>
</protein>
<dbReference type="PANTHER" id="PTHR33121:SF76">
    <property type="entry name" value="SIGNALING PROTEIN"/>
    <property type="match status" value="1"/>
</dbReference>
<name>A0A1B9NTR1_ALILO</name>
<dbReference type="InterPro" id="IPR050706">
    <property type="entry name" value="Cyclic-di-GMP_PDE-like"/>
</dbReference>
<dbReference type="GO" id="GO:0071111">
    <property type="term" value="F:cyclic-guanylate-specific phosphodiesterase activity"/>
    <property type="evidence" value="ECO:0007669"/>
    <property type="project" value="InterPro"/>
</dbReference>
<reference evidence="2 3" key="1">
    <citation type="submission" date="2016-06" db="EMBL/GenBank/DDBJ databases">
        <authorList>
            <person name="Kjaerup R.B."/>
            <person name="Dalgaard T.S."/>
            <person name="Juul-Madsen H.R."/>
        </authorList>
    </citation>
    <scope>NUCLEOTIDE SEQUENCE [LARGE SCALE GENOMIC DNA]</scope>
    <source>
        <strain evidence="2 3">1S159</strain>
    </source>
</reference>
<sequence>MLLVTQEQFEGYLFLDEDGSFYSKYEGYLLQSVFQPIFNVNQQAIGYEALLRIYDVNMLSIRPDLFFKDTTKTIEQKLNIERLSRIIHIRNFALFSQSNSLLFLNILPESAIHFHADKIPNMNTSLLEYRIKHLGLSPQQVTLELLEFHYNDEEKLRSAIENIKSHGFNVAIDDFGSEASCEHRVSLLKPSILKIDRTLLIQYEEGNTLPLLSAIQLAKKENALIVIEGVETLAQYTQMKTLNIDYFQGFHLGKPLPLQQQTHKAA</sequence>
<dbReference type="Gene3D" id="3.20.20.450">
    <property type="entry name" value="EAL domain"/>
    <property type="match status" value="1"/>
</dbReference>
<dbReference type="AlphaFoldDB" id="A0A1B9NTR1"/>
<dbReference type="OrthoDB" id="1673646at2"/>
<proteinExistence type="predicted"/>
<dbReference type="Pfam" id="PF00563">
    <property type="entry name" value="EAL"/>
    <property type="match status" value="1"/>
</dbReference>
<dbReference type="PROSITE" id="PS50883">
    <property type="entry name" value="EAL"/>
    <property type="match status" value="1"/>
</dbReference>